<sequence>MCDGWLCAALRHRKGGGMVTASEKSEFSKLGDLVNGVRITARARHLFLEVRNTKYTKS</sequence>
<dbReference type="EMBL" id="ABEU02000021">
    <property type="protein sequence ID" value="PNR31632.1"/>
    <property type="molecule type" value="Genomic_DNA"/>
</dbReference>
<dbReference type="Proteomes" id="UP000006727">
    <property type="component" value="Chromosome 21"/>
</dbReference>
<dbReference type="EnsemblPlants" id="Pp3c21_5380V3.1">
    <property type="protein sequence ID" value="PAC:32914541.CDS.1"/>
    <property type="gene ID" value="Pp3c21_5380"/>
</dbReference>
<keyword evidence="3" id="KW-1185">Reference proteome</keyword>
<name>A0A2K1IQT3_PHYPA</name>
<reference evidence="1 3" key="2">
    <citation type="journal article" date="2018" name="Plant J.">
        <title>The Physcomitrella patens chromosome-scale assembly reveals moss genome structure and evolution.</title>
        <authorList>
            <person name="Lang D."/>
            <person name="Ullrich K.K."/>
            <person name="Murat F."/>
            <person name="Fuchs J."/>
            <person name="Jenkins J."/>
            <person name="Haas F.B."/>
            <person name="Piednoel M."/>
            <person name="Gundlach H."/>
            <person name="Van Bel M."/>
            <person name="Meyberg R."/>
            <person name="Vives C."/>
            <person name="Morata J."/>
            <person name="Symeonidi A."/>
            <person name="Hiss M."/>
            <person name="Muchero W."/>
            <person name="Kamisugi Y."/>
            <person name="Saleh O."/>
            <person name="Blanc G."/>
            <person name="Decker E.L."/>
            <person name="van Gessel N."/>
            <person name="Grimwood J."/>
            <person name="Hayes R.D."/>
            <person name="Graham S.W."/>
            <person name="Gunter L.E."/>
            <person name="McDaniel S.F."/>
            <person name="Hoernstein S.N.W."/>
            <person name="Larsson A."/>
            <person name="Li F.W."/>
            <person name="Perroud P.F."/>
            <person name="Phillips J."/>
            <person name="Ranjan P."/>
            <person name="Rokshar D.S."/>
            <person name="Rothfels C.J."/>
            <person name="Schneider L."/>
            <person name="Shu S."/>
            <person name="Stevenson D.W."/>
            <person name="Thummler F."/>
            <person name="Tillich M."/>
            <person name="Villarreal Aguilar J.C."/>
            <person name="Widiez T."/>
            <person name="Wong G.K."/>
            <person name="Wymore A."/>
            <person name="Zhang Y."/>
            <person name="Zimmer A.D."/>
            <person name="Quatrano R.S."/>
            <person name="Mayer K.F.X."/>
            <person name="Goodstein D."/>
            <person name="Casacuberta J.M."/>
            <person name="Vandepoele K."/>
            <person name="Reski R."/>
            <person name="Cuming A.C."/>
            <person name="Tuskan G.A."/>
            <person name="Maumus F."/>
            <person name="Salse J."/>
            <person name="Schmutz J."/>
            <person name="Rensing S.A."/>
        </authorList>
    </citation>
    <scope>NUCLEOTIDE SEQUENCE [LARGE SCALE GENOMIC DNA]</scope>
    <source>
        <strain evidence="2 3">cv. Gransden 2004</strain>
    </source>
</reference>
<reference evidence="1 3" key="1">
    <citation type="journal article" date="2008" name="Science">
        <title>The Physcomitrella genome reveals evolutionary insights into the conquest of land by plants.</title>
        <authorList>
            <person name="Rensing S."/>
            <person name="Lang D."/>
            <person name="Zimmer A."/>
            <person name="Terry A."/>
            <person name="Salamov A."/>
            <person name="Shapiro H."/>
            <person name="Nishiyama T."/>
            <person name="Perroud P.-F."/>
            <person name="Lindquist E."/>
            <person name="Kamisugi Y."/>
            <person name="Tanahashi T."/>
            <person name="Sakakibara K."/>
            <person name="Fujita T."/>
            <person name="Oishi K."/>
            <person name="Shin-I T."/>
            <person name="Kuroki Y."/>
            <person name="Toyoda A."/>
            <person name="Suzuki Y."/>
            <person name="Hashimoto A."/>
            <person name="Yamaguchi K."/>
            <person name="Sugano A."/>
            <person name="Kohara Y."/>
            <person name="Fujiyama A."/>
            <person name="Anterola A."/>
            <person name="Aoki S."/>
            <person name="Ashton N."/>
            <person name="Barbazuk W.B."/>
            <person name="Barker E."/>
            <person name="Bennetzen J."/>
            <person name="Bezanilla M."/>
            <person name="Blankenship R."/>
            <person name="Cho S.H."/>
            <person name="Dutcher S."/>
            <person name="Estelle M."/>
            <person name="Fawcett J.A."/>
            <person name="Gundlach H."/>
            <person name="Hanada K."/>
            <person name="Heyl A."/>
            <person name="Hicks K.A."/>
            <person name="Hugh J."/>
            <person name="Lohr M."/>
            <person name="Mayer K."/>
            <person name="Melkozernov A."/>
            <person name="Murata T."/>
            <person name="Nelson D."/>
            <person name="Pils B."/>
            <person name="Prigge M."/>
            <person name="Reiss B."/>
            <person name="Renner T."/>
            <person name="Rombauts S."/>
            <person name="Rushton P."/>
            <person name="Sanderfoot A."/>
            <person name="Schween G."/>
            <person name="Shiu S.-H."/>
            <person name="Stueber K."/>
            <person name="Theodoulou F.L."/>
            <person name="Tu H."/>
            <person name="Van de Peer Y."/>
            <person name="Verrier P.J."/>
            <person name="Waters E."/>
            <person name="Wood A."/>
            <person name="Yang L."/>
            <person name="Cove D."/>
            <person name="Cuming A."/>
            <person name="Hasebe M."/>
            <person name="Lucas S."/>
            <person name="Mishler D.B."/>
            <person name="Reski R."/>
            <person name="Grigoriev I."/>
            <person name="Quatrano R.S."/>
            <person name="Boore J.L."/>
        </authorList>
    </citation>
    <scope>NUCLEOTIDE SEQUENCE [LARGE SCALE GENOMIC DNA]</scope>
    <source>
        <strain evidence="2 3">cv. Gransden 2004</strain>
    </source>
</reference>
<evidence type="ECO:0000313" key="2">
    <source>
        <dbReference type="EnsemblPlants" id="PAC:32914541.CDS.1"/>
    </source>
</evidence>
<reference evidence="2" key="3">
    <citation type="submission" date="2020-12" db="UniProtKB">
        <authorList>
            <consortium name="EnsemblPlants"/>
        </authorList>
    </citation>
    <scope>IDENTIFICATION</scope>
</reference>
<dbReference type="AlphaFoldDB" id="A0A2K1IQT3"/>
<accession>A0A2K1IQT3</accession>
<evidence type="ECO:0000313" key="1">
    <source>
        <dbReference type="EMBL" id="PNR31632.1"/>
    </source>
</evidence>
<protein>
    <submittedName>
        <fullName evidence="1 2">Uncharacterized protein</fullName>
    </submittedName>
</protein>
<dbReference type="Gramene" id="Pp3c21_5380V3.1">
    <property type="protein sequence ID" value="PAC:32914541.CDS.1"/>
    <property type="gene ID" value="Pp3c21_5380"/>
</dbReference>
<evidence type="ECO:0000313" key="3">
    <source>
        <dbReference type="Proteomes" id="UP000006727"/>
    </source>
</evidence>
<dbReference type="InParanoid" id="A0A2K1IQT3"/>
<gene>
    <name evidence="1" type="ORF">PHYPA_025753</name>
</gene>
<organism evidence="1">
    <name type="scientific">Physcomitrium patens</name>
    <name type="common">Spreading-leaved earth moss</name>
    <name type="synonym">Physcomitrella patens</name>
    <dbReference type="NCBI Taxonomy" id="3218"/>
    <lineage>
        <taxon>Eukaryota</taxon>
        <taxon>Viridiplantae</taxon>
        <taxon>Streptophyta</taxon>
        <taxon>Embryophyta</taxon>
        <taxon>Bryophyta</taxon>
        <taxon>Bryophytina</taxon>
        <taxon>Bryopsida</taxon>
        <taxon>Funariidae</taxon>
        <taxon>Funariales</taxon>
        <taxon>Funariaceae</taxon>
        <taxon>Physcomitrium</taxon>
    </lineage>
</organism>
<proteinExistence type="predicted"/>